<dbReference type="PANTHER" id="PTHR48047:SF182">
    <property type="entry name" value="GLYCOSYLTRANSFERASE"/>
    <property type="match status" value="1"/>
</dbReference>
<dbReference type="Pfam" id="PF00201">
    <property type="entry name" value="UDPGT"/>
    <property type="match status" value="1"/>
</dbReference>
<protein>
    <recommendedName>
        <fullName evidence="5">Glycosyltransferase</fullName>
        <ecNumber evidence="5">2.4.1.-</ecNumber>
    </recommendedName>
</protein>
<keyword evidence="2 4" id="KW-0328">Glycosyltransferase</keyword>
<evidence type="ECO:0000256" key="1">
    <source>
        <dbReference type="ARBA" id="ARBA00009995"/>
    </source>
</evidence>
<evidence type="ECO:0000256" key="5">
    <source>
        <dbReference type="RuleBase" id="RU362057"/>
    </source>
</evidence>
<gene>
    <name evidence="6" type="ORF">AQUCO_00901086v1</name>
</gene>
<dbReference type="GO" id="GO:0035251">
    <property type="term" value="F:UDP-glucosyltransferase activity"/>
    <property type="evidence" value="ECO:0007669"/>
    <property type="project" value="TreeGrafter"/>
</dbReference>
<dbReference type="EMBL" id="KZ305026">
    <property type="protein sequence ID" value="PIA54932.1"/>
    <property type="molecule type" value="Genomic_DNA"/>
</dbReference>
<dbReference type="PROSITE" id="PS00375">
    <property type="entry name" value="UDPGT"/>
    <property type="match status" value="1"/>
</dbReference>
<keyword evidence="7" id="KW-1185">Reference proteome</keyword>
<dbReference type="AlphaFoldDB" id="A0A2G5EGN8"/>
<comment type="similarity">
    <text evidence="1 4">Belongs to the UDP-glycosyltransferase family.</text>
</comment>
<accession>A0A2G5EGN8</accession>
<dbReference type="Proteomes" id="UP000230069">
    <property type="component" value="Unassembled WGS sequence"/>
</dbReference>
<keyword evidence="3 4" id="KW-0808">Transferase</keyword>
<dbReference type="OrthoDB" id="5835829at2759"/>
<reference evidence="6 7" key="1">
    <citation type="submission" date="2017-09" db="EMBL/GenBank/DDBJ databases">
        <title>WGS assembly of Aquilegia coerulea Goldsmith.</title>
        <authorList>
            <person name="Hodges S."/>
            <person name="Kramer E."/>
            <person name="Nordborg M."/>
            <person name="Tomkins J."/>
            <person name="Borevitz J."/>
            <person name="Derieg N."/>
            <person name="Yan J."/>
            <person name="Mihaltcheva S."/>
            <person name="Hayes R.D."/>
            <person name="Rokhsar D."/>
        </authorList>
    </citation>
    <scope>NUCLEOTIDE SEQUENCE [LARGE SCALE GENOMIC DNA]</scope>
    <source>
        <strain evidence="7">cv. Goldsmith</strain>
    </source>
</reference>
<name>A0A2G5EGN8_AQUCA</name>
<dbReference type="EC" id="2.4.1.-" evidence="5"/>
<dbReference type="InterPro" id="IPR002213">
    <property type="entry name" value="UDP_glucos_trans"/>
</dbReference>
<dbReference type="PANTHER" id="PTHR48047">
    <property type="entry name" value="GLYCOSYLTRANSFERASE"/>
    <property type="match status" value="1"/>
</dbReference>
<dbReference type="CDD" id="cd03784">
    <property type="entry name" value="GT1_Gtf-like"/>
    <property type="match status" value="1"/>
</dbReference>
<dbReference type="STRING" id="218851.A0A2G5EGN8"/>
<dbReference type="SUPFAM" id="SSF53756">
    <property type="entry name" value="UDP-Glycosyltransferase/glycogen phosphorylase"/>
    <property type="match status" value="1"/>
</dbReference>
<dbReference type="FunFam" id="3.40.50.2000:FF:000047">
    <property type="entry name" value="Glycosyltransferase"/>
    <property type="match status" value="1"/>
</dbReference>
<dbReference type="FunFam" id="3.40.50.2000:FF:000071">
    <property type="entry name" value="Glycosyltransferase"/>
    <property type="match status" value="1"/>
</dbReference>
<proteinExistence type="inferred from homology"/>
<evidence type="ECO:0000256" key="2">
    <source>
        <dbReference type="ARBA" id="ARBA00022676"/>
    </source>
</evidence>
<dbReference type="FunCoup" id="A0A2G5EGN8">
    <property type="interactions" value="225"/>
</dbReference>
<sequence length="442" mass="49735">MAQGHMIPMVDLARLFAKRGVIITIVTTPFNTLRFKTIIDRAIQSGLPIRLLQLHLPTSEAGLPEGCENFDTLPSRDMAIIFFAAITMLQQPLEQAIKEMEPMPSCIVSDMMIPWTNKTASNKFDTPRLIFHGTSCFALLCTHSIHLHKAHENVTSESEPFVVPDLPDVIEVTKACLPIEFNNPPSEIGDLGMKVRETEYTAYGVLLNSFDALEPKYVKDYQKVKGNKAWCIGPVSLCNKEYLDKAERGNKASINDHECLKWLDSKEQNSVVYVCLGSLCRLLGLQLIEIGLGLEASNRPFVWVIRDGGTNYSELEKWLSEEKFVERTKDRGLIIKGWAPQVLILEHQAIGGFLTHCGWNSTLEGVCAGVPMITFPMFAEQFLNEKLIVQVLEIGVRVGVNTSVNWGEEEKIGVLVKMEDVDKVMDEGEVREMRREKVRELK</sequence>
<evidence type="ECO:0000256" key="3">
    <source>
        <dbReference type="ARBA" id="ARBA00022679"/>
    </source>
</evidence>
<evidence type="ECO:0000256" key="4">
    <source>
        <dbReference type="RuleBase" id="RU003718"/>
    </source>
</evidence>
<dbReference type="Gene3D" id="3.40.50.2000">
    <property type="entry name" value="Glycogen Phosphorylase B"/>
    <property type="match status" value="2"/>
</dbReference>
<dbReference type="InterPro" id="IPR035595">
    <property type="entry name" value="UDP_glycos_trans_CS"/>
</dbReference>
<evidence type="ECO:0000313" key="7">
    <source>
        <dbReference type="Proteomes" id="UP000230069"/>
    </source>
</evidence>
<dbReference type="InParanoid" id="A0A2G5EGN8"/>
<evidence type="ECO:0000313" key="6">
    <source>
        <dbReference type="EMBL" id="PIA54932.1"/>
    </source>
</evidence>
<organism evidence="6 7">
    <name type="scientific">Aquilegia coerulea</name>
    <name type="common">Rocky mountain columbine</name>
    <dbReference type="NCBI Taxonomy" id="218851"/>
    <lineage>
        <taxon>Eukaryota</taxon>
        <taxon>Viridiplantae</taxon>
        <taxon>Streptophyta</taxon>
        <taxon>Embryophyta</taxon>
        <taxon>Tracheophyta</taxon>
        <taxon>Spermatophyta</taxon>
        <taxon>Magnoliopsida</taxon>
        <taxon>Ranunculales</taxon>
        <taxon>Ranunculaceae</taxon>
        <taxon>Thalictroideae</taxon>
        <taxon>Aquilegia</taxon>
    </lineage>
</organism>